<keyword evidence="3" id="KW-1185">Reference proteome</keyword>
<dbReference type="GO" id="GO:0004523">
    <property type="term" value="F:RNA-DNA hybrid ribonuclease activity"/>
    <property type="evidence" value="ECO:0007669"/>
    <property type="project" value="InterPro"/>
</dbReference>
<protein>
    <recommendedName>
        <fullName evidence="1">RNase H type-1 domain-containing protein</fullName>
    </recommendedName>
</protein>
<dbReference type="EMBL" id="AWUE01021193">
    <property type="protein sequence ID" value="OMO63070.1"/>
    <property type="molecule type" value="Genomic_DNA"/>
</dbReference>
<proteinExistence type="predicted"/>
<gene>
    <name evidence="2" type="ORF">COLO4_32738</name>
</gene>
<accession>A0A1R3GYJ3</accession>
<evidence type="ECO:0000259" key="1">
    <source>
        <dbReference type="Pfam" id="PF13456"/>
    </source>
</evidence>
<feature type="domain" description="RNase H type-1" evidence="1">
    <location>
        <begin position="4"/>
        <end position="51"/>
    </location>
</feature>
<organism evidence="2 3">
    <name type="scientific">Corchorus olitorius</name>
    <dbReference type="NCBI Taxonomy" id="93759"/>
    <lineage>
        <taxon>Eukaryota</taxon>
        <taxon>Viridiplantae</taxon>
        <taxon>Streptophyta</taxon>
        <taxon>Embryophyta</taxon>
        <taxon>Tracheophyta</taxon>
        <taxon>Spermatophyta</taxon>
        <taxon>Magnoliopsida</taxon>
        <taxon>eudicotyledons</taxon>
        <taxon>Gunneridae</taxon>
        <taxon>Pentapetalae</taxon>
        <taxon>rosids</taxon>
        <taxon>malvids</taxon>
        <taxon>Malvales</taxon>
        <taxon>Malvaceae</taxon>
        <taxon>Grewioideae</taxon>
        <taxon>Apeibeae</taxon>
        <taxon>Corchorus</taxon>
    </lineage>
</organism>
<name>A0A1R3GYJ3_9ROSI</name>
<evidence type="ECO:0000313" key="3">
    <source>
        <dbReference type="Proteomes" id="UP000187203"/>
    </source>
</evidence>
<dbReference type="Proteomes" id="UP000187203">
    <property type="component" value="Unassembled WGS sequence"/>
</dbReference>
<dbReference type="GO" id="GO:0003676">
    <property type="term" value="F:nucleic acid binding"/>
    <property type="evidence" value="ECO:0007669"/>
    <property type="project" value="InterPro"/>
</dbReference>
<comment type="caution">
    <text evidence="2">The sequence shown here is derived from an EMBL/GenBank/DDBJ whole genome shotgun (WGS) entry which is preliminary data.</text>
</comment>
<dbReference type="InterPro" id="IPR002156">
    <property type="entry name" value="RNaseH_domain"/>
</dbReference>
<reference evidence="3" key="1">
    <citation type="submission" date="2013-09" db="EMBL/GenBank/DDBJ databases">
        <title>Corchorus olitorius genome sequencing.</title>
        <authorList>
            <person name="Alam M."/>
            <person name="Haque M.S."/>
            <person name="Islam M.S."/>
            <person name="Emdad E.M."/>
            <person name="Islam M.M."/>
            <person name="Ahmed B."/>
            <person name="Halim A."/>
            <person name="Hossen Q.M.M."/>
            <person name="Hossain M.Z."/>
            <person name="Ahmed R."/>
            <person name="Khan M.M."/>
            <person name="Islam R."/>
            <person name="Rashid M.M."/>
            <person name="Khan S.A."/>
            <person name="Rahman M.S."/>
            <person name="Alam M."/>
            <person name="Yahiya A.S."/>
            <person name="Khan M.S."/>
            <person name="Azam M.S."/>
            <person name="Haque T."/>
            <person name="Lashkar M.Z.H."/>
            <person name="Akhand A.I."/>
            <person name="Morshed G."/>
            <person name="Roy S."/>
            <person name="Uddin K.S."/>
            <person name="Rabeya T."/>
            <person name="Hossain A.S."/>
            <person name="Chowdhury A."/>
            <person name="Snigdha A.R."/>
            <person name="Mortoza M.S."/>
            <person name="Matin S.A."/>
            <person name="Hoque S.M.E."/>
            <person name="Islam M.K."/>
            <person name="Roy D.K."/>
            <person name="Haider R."/>
            <person name="Moosa M.M."/>
            <person name="Elias S.M."/>
            <person name="Hasan A.M."/>
            <person name="Jahan S."/>
            <person name="Shafiuddin M."/>
            <person name="Mahmood N."/>
            <person name="Shommy N.S."/>
        </authorList>
    </citation>
    <scope>NUCLEOTIDE SEQUENCE [LARGE SCALE GENOMIC DNA]</scope>
    <source>
        <strain evidence="3">cv. O-4</strain>
    </source>
</reference>
<sequence length="53" mass="5777">MVGSRGRMVESTEMRVKAANAQVVEALAVLKGCELARDKGWPRVIVEMDSAET</sequence>
<evidence type="ECO:0000313" key="2">
    <source>
        <dbReference type="EMBL" id="OMO63070.1"/>
    </source>
</evidence>
<dbReference type="Pfam" id="PF13456">
    <property type="entry name" value="RVT_3"/>
    <property type="match status" value="1"/>
</dbReference>
<dbReference type="AlphaFoldDB" id="A0A1R3GYJ3"/>